<comment type="caution">
    <text evidence="4">The sequence shown here is derived from an EMBL/GenBank/DDBJ whole genome shotgun (WGS) entry which is preliminary data.</text>
</comment>
<feature type="modified residue" description="4-aspartylphosphate" evidence="2">
    <location>
        <position position="52"/>
    </location>
</feature>
<dbReference type="EMBL" id="JAUZEE010000007">
    <property type="protein sequence ID" value="MDP4301772.1"/>
    <property type="molecule type" value="Genomic_DNA"/>
</dbReference>
<keyword evidence="1 2" id="KW-0597">Phosphoprotein</keyword>
<dbReference type="PANTHER" id="PTHR44591">
    <property type="entry name" value="STRESS RESPONSE REGULATOR PROTEIN 1"/>
    <property type="match status" value="1"/>
</dbReference>
<evidence type="ECO:0000313" key="4">
    <source>
        <dbReference type="EMBL" id="MDP4301772.1"/>
    </source>
</evidence>
<dbReference type="Pfam" id="PF00072">
    <property type="entry name" value="Response_reg"/>
    <property type="match status" value="1"/>
</dbReference>
<dbReference type="InterPro" id="IPR011006">
    <property type="entry name" value="CheY-like_superfamily"/>
</dbReference>
<gene>
    <name evidence="4" type="ORF">Q8X39_14105</name>
</gene>
<reference evidence="4 5" key="1">
    <citation type="submission" date="2023-08" db="EMBL/GenBank/DDBJ databases">
        <authorList>
            <person name="Roldan D.M."/>
            <person name="Menes R.J."/>
        </authorList>
    </citation>
    <scope>NUCLEOTIDE SEQUENCE [LARGE SCALE GENOMIC DNA]</scope>
    <source>
        <strain evidence="4 5">CCM 2812</strain>
    </source>
</reference>
<feature type="domain" description="Response regulatory" evidence="3">
    <location>
        <begin position="3"/>
        <end position="120"/>
    </location>
</feature>
<dbReference type="Gene3D" id="3.40.50.2300">
    <property type="match status" value="1"/>
</dbReference>
<evidence type="ECO:0000256" key="2">
    <source>
        <dbReference type="PROSITE-ProRule" id="PRU00169"/>
    </source>
</evidence>
<protein>
    <submittedName>
        <fullName evidence="4">Response regulator</fullName>
    </submittedName>
</protein>
<evidence type="ECO:0000259" key="3">
    <source>
        <dbReference type="PROSITE" id="PS50110"/>
    </source>
</evidence>
<dbReference type="PANTHER" id="PTHR44591:SF3">
    <property type="entry name" value="RESPONSE REGULATORY DOMAIN-CONTAINING PROTEIN"/>
    <property type="match status" value="1"/>
</dbReference>
<dbReference type="InterPro" id="IPR050595">
    <property type="entry name" value="Bact_response_regulator"/>
</dbReference>
<dbReference type="RefSeq" id="WP_305750317.1">
    <property type="nucleotide sequence ID" value="NZ_JAUZEE010000007.1"/>
</dbReference>
<organism evidence="4 5">
    <name type="scientific">Leptothrix discophora</name>
    <dbReference type="NCBI Taxonomy" id="89"/>
    <lineage>
        <taxon>Bacteria</taxon>
        <taxon>Pseudomonadati</taxon>
        <taxon>Pseudomonadota</taxon>
        <taxon>Betaproteobacteria</taxon>
        <taxon>Burkholderiales</taxon>
        <taxon>Sphaerotilaceae</taxon>
        <taxon>Leptothrix</taxon>
    </lineage>
</organism>
<name>A0ABT9G684_LEPDI</name>
<dbReference type="SUPFAM" id="SSF52172">
    <property type="entry name" value="CheY-like"/>
    <property type="match status" value="1"/>
</dbReference>
<evidence type="ECO:0000313" key="5">
    <source>
        <dbReference type="Proteomes" id="UP001235760"/>
    </source>
</evidence>
<proteinExistence type="predicted"/>
<keyword evidence="5" id="KW-1185">Reference proteome</keyword>
<dbReference type="PROSITE" id="PS50110">
    <property type="entry name" value="RESPONSE_REGULATORY"/>
    <property type="match status" value="1"/>
</dbReference>
<dbReference type="InterPro" id="IPR001789">
    <property type="entry name" value="Sig_transdc_resp-reg_receiver"/>
</dbReference>
<evidence type="ECO:0000256" key="1">
    <source>
        <dbReference type="ARBA" id="ARBA00022553"/>
    </source>
</evidence>
<dbReference type="Proteomes" id="UP001235760">
    <property type="component" value="Unassembled WGS sequence"/>
</dbReference>
<sequence length="124" mass="13531">MARILVIEDVAAIRRLIRWSLEPEGHQIVEAPDARRGLLALRDGLPDVIVLDVMLPGEIDGYTLCRTLKSQPRWAHIPVLLLTSLGSDRDRATGEAAGAVAHLTKPFVPMELVEVVEALLLPAA</sequence>
<dbReference type="SMART" id="SM00448">
    <property type="entry name" value="REC"/>
    <property type="match status" value="1"/>
</dbReference>
<accession>A0ABT9G684</accession>